<evidence type="ECO:0000313" key="1">
    <source>
        <dbReference type="Proteomes" id="UP000093561"/>
    </source>
</evidence>
<dbReference type="AlphaFoldDB" id="A0AAF5RWR0"/>
<organism evidence="1 2">
    <name type="scientific">Wuchereria bancrofti</name>
    <dbReference type="NCBI Taxonomy" id="6293"/>
    <lineage>
        <taxon>Eukaryota</taxon>
        <taxon>Metazoa</taxon>
        <taxon>Ecdysozoa</taxon>
        <taxon>Nematoda</taxon>
        <taxon>Chromadorea</taxon>
        <taxon>Rhabditida</taxon>
        <taxon>Spirurina</taxon>
        <taxon>Spiruromorpha</taxon>
        <taxon>Filarioidea</taxon>
        <taxon>Onchocercidae</taxon>
        <taxon>Wuchereria</taxon>
    </lineage>
</organism>
<protein>
    <submittedName>
        <fullName evidence="2">Uncharacterized protein</fullName>
    </submittedName>
</protein>
<reference evidence="2" key="3">
    <citation type="submission" date="2024-02" db="UniProtKB">
        <authorList>
            <consortium name="WormBaseParasite"/>
        </authorList>
    </citation>
    <scope>IDENTIFICATION</scope>
    <source>
        <strain evidence="2">pt0022</strain>
    </source>
</reference>
<evidence type="ECO:0000313" key="2">
    <source>
        <dbReference type="WBParaSite" id="mrna-Wban_08076"/>
    </source>
</evidence>
<dbReference type="Proteomes" id="UP000093561">
    <property type="component" value="Unassembled WGS sequence"/>
</dbReference>
<accession>A0AAF5RWR0</accession>
<reference evidence="1" key="1">
    <citation type="submission" date="2015-03" db="EMBL/GenBank/DDBJ databases">
        <title>Wuchereria bancrofti Genome Sequencing Papua New Guinea Strain.</title>
        <authorList>
            <person name="Small S.T."/>
            <person name="Serre D."/>
            <person name="Zimmerman P.A."/>
        </authorList>
    </citation>
    <scope>NUCLEOTIDE SEQUENCE [LARGE SCALE GENOMIC DNA]</scope>
    <source>
        <strain evidence="1">pt0022</strain>
    </source>
</reference>
<dbReference type="WBParaSite" id="mrna-Wban_08076">
    <property type="protein sequence ID" value="mrna-Wban_08076"/>
    <property type="gene ID" value="Wban_08076"/>
</dbReference>
<reference evidence="1" key="2">
    <citation type="journal article" date="2016" name="Mol. Ecol.">
        <title>Population genomics of the filarial nematode parasite Wuchereria bancrofti from mosquitoes.</title>
        <authorList>
            <person name="Small S.T."/>
            <person name="Reimer L.J."/>
            <person name="Tisch D.J."/>
            <person name="King C.L."/>
            <person name="Christensen B.M."/>
            <person name="Siba P.M."/>
            <person name="Kazura J.W."/>
            <person name="Serre D."/>
            <person name="Zimmerman P.A."/>
        </authorList>
    </citation>
    <scope>NUCLEOTIDE SEQUENCE</scope>
    <source>
        <strain evidence="1">pt0022</strain>
    </source>
</reference>
<name>A0AAF5RWR0_WUCBA</name>
<sequence>MNNNERNYCFRCSYLRKFRNFSFILEFFRSCILKFVF</sequence>
<proteinExistence type="predicted"/>